<proteinExistence type="predicted"/>
<feature type="domain" description="PEHE" evidence="2">
    <location>
        <begin position="887"/>
        <end position="1035"/>
    </location>
</feature>
<dbReference type="RefSeq" id="XP_013785174.1">
    <property type="nucleotide sequence ID" value="XM_013929720.2"/>
</dbReference>
<protein>
    <submittedName>
        <fullName evidence="4 5">KAT8 regulatory NSL complex subunit 1-like</fullName>
    </submittedName>
</protein>
<evidence type="ECO:0000259" key="2">
    <source>
        <dbReference type="SMART" id="SM01300"/>
    </source>
</evidence>
<feature type="region of interest" description="Disordered" evidence="1">
    <location>
        <begin position="1003"/>
        <end position="1041"/>
    </location>
</feature>
<dbReference type="RefSeq" id="XP_022253421.1">
    <property type="nucleotide sequence ID" value="XM_022397713.1"/>
</dbReference>
<evidence type="ECO:0000313" key="5">
    <source>
        <dbReference type="RefSeq" id="XP_013785174.1"/>
    </source>
</evidence>
<evidence type="ECO:0000313" key="3">
    <source>
        <dbReference type="Proteomes" id="UP000694941"/>
    </source>
</evidence>
<dbReference type="InterPro" id="IPR026180">
    <property type="entry name" value="NSL1"/>
</dbReference>
<evidence type="ECO:0000313" key="6">
    <source>
        <dbReference type="RefSeq" id="XP_022253421.1"/>
    </source>
</evidence>
<feature type="compositionally biased region" description="Polar residues" evidence="1">
    <location>
        <begin position="1"/>
        <end position="14"/>
    </location>
</feature>
<feature type="region of interest" description="Disordered" evidence="1">
    <location>
        <begin position="388"/>
        <end position="419"/>
    </location>
</feature>
<dbReference type="InterPro" id="IPR029332">
    <property type="entry name" value="PEHE_dom"/>
</dbReference>
<feature type="region of interest" description="Disordered" evidence="1">
    <location>
        <begin position="957"/>
        <end position="976"/>
    </location>
</feature>
<feature type="region of interest" description="Disordered" evidence="1">
    <location>
        <begin position="808"/>
        <end position="851"/>
    </location>
</feature>
<accession>A0ABM1BMU6</accession>
<organism evidence="3 5">
    <name type="scientific">Limulus polyphemus</name>
    <name type="common">Atlantic horseshoe crab</name>
    <dbReference type="NCBI Taxonomy" id="6850"/>
    <lineage>
        <taxon>Eukaryota</taxon>
        <taxon>Metazoa</taxon>
        <taxon>Ecdysozoa</taxon>
        <taxon>Arthropoda</taxon>
        <taxon>Chelicerata</taxon>
        <taxon>Merostomata</taxon>
        <taxon>Xiphosura</taxon>
        <taxon>Limulidae</taxon>
        <taxon>Limulus</taxon>
    </lineage>
</organism>
<gene>
    <name evidence="4 5 6" type="primary">LOC106469248</name>
</gene>
<evidence type="ECO:0000313" key="4">
    <source>
        <dbReference type="RefSeq" id="XP_013785173.1"/>
    </source>
</evidence>
<feature type="compositionally biased region" description="Low complexity" evidence="1">
    <location>
        <begin position="1086"/>
        <end position="1100"/>
    </location>
</feature>
<dbReference type="GeneID" id="106469248"/>
<dbReference type="Proteomes" id="UP000694941">
    <property type="component" value="Unplaced"/>
</dbReference>
<dbReference type="PANTHER" id="PTHR22443:SF18">
    <property type="entry name" value="NON-SPECIFIC LETHAL 1, ISOFORM M"/>
    <property type="match status" value="1"/>
</dbReference>
<feature type="compositionally biased region" description="Low complexity" evidence="1">
    <location>
        <begin position="810"/>
        <end position="830"/>
    </location>
</feature>
<feature type="compositionally biased region" description="Basic residues" evidence="1">
    <location>
        <begin position="763"/>
        <end position="777"/>
    </location>
</feature>
<name>A0ABM1BMU6_LIMPO</name>
<dbReference type="PANTHER" id="PTHR22443">
    <property type="entry name" value="NON-SPECIFIC LETHAL 1, ISOFORM M"/>
    <property type="match status" value="1"/>
</dbReference>
<feature type="compositionally biased region" description="Low complexity" evidence="1">
    <location>
        <begin position="20"/>
        <end position="31"/>
    </location>
</feature>
<dbReference type="RefSeq" id="XP_013785173.1">
    <property type="nucleotide sequence ID" value="XM_013929719.2"/>
</dbReference>
<feature type="compositionally biased region" description="Basic and acidic residues" evidence="1">
    <location>
        <begin position="1018"/>
        <end position="1037"/>
    </location>
</feature>
<feature type="region of interest" description="Disordered" evidence="1">
    <location>
        <begin position="763"/>
        <end position="785"/>
    </location>
</feature>
<dbReference type="SMART" id="SM01300">
    <property type="entry name" value="PEHE"/>
    <property type="match status" value="1"/>
</dbReference>
<sequence>MAPALTETTNQAENFNLPFSPASASSSPASPESTVTGTSDNLFLNIIDSGNNRNAPCLTKNKGLHNTETSKDALRKCQFLPKVIRAVHEIKKPYSCVKFNVLTSKKFVNCEKPSSGINLAAGDKHTSNLNLFTMNKDIFGVQDNMGLLNANVSFEKDMKNKVASLGHLQKTCIQSGQHILFPKKTLGNGWNGSMTTLGKTYSGPNVSNDKVGDHKVQEASNFHLASVNNRNSACNERLQKRADYLLRRLRKTQLRRAQKHVERQLQAFVGYQQMTLGIPCQKQLQQNCSSSKLRESPDIKSELFKNEDVKNLSTAALVNLVKKLESWNRSSKLWKGNKHQDTCSVESVDSHLLQKDKVSVKYNIEEKKEIRRASGTLSTNLKHLEAAFDSDKTESSSGGESCDENEGFGEPGHDNLQELPIHRRAGWKWTVDRSGVASRWTWLQAQVSDLEYKIRQQGELHRKLRAAKGCFSLGVPGCPIGNDNVTNKNASRSGRKLTPIEVKIANIERRNELTAYVTGLEKSSENSTIEVAKKRGTSSFENKQVNGFVDSSVMTKNKSDSGAPVPLISCPNSSPLHPPFVLTPVIPFSQFRNASDSKTKKETPSFVGSTCQASRTRPLMNFNKRKIFKISDLHQTSRKASRLSSVRCTCSCQREMLPCIVCGGRFNNTQSFDPETTPVSERIALLDPSFHQVLSFPQDTDVLLQFDAFLKSAEFQKSVMKASFIRKKCRLSAPSKNSNEHNRNRNTKLTKNAAQALLTSAKYRKKLGEKKQKKKKSINFENGDNSKWKKKRTFNELGYESFKRRRVHCPSSSASSSSSKTSSPAQSPAPVFDGDKQHGSFAGNRTSQLQDVLKKRKHENEYDINNIVIPYSIAATTRVERLQYKEILTPKWRITNEEPPCYPKNSVPITQAEKDQEEDISEMAFTLCHQRCEEAEKRRFLNYMQVYTQGRSRSRGTRLDCRAESSGANTPDPMFPNPPDFMCQDSNSLCITSPVSSPPPLLFSDDSQLSGGPIAAPKVERRRTMSMTKQDDVRTGDLEEPEIQPYKPRVFPLSEEEFCEMLNESKQPKELTQVPRQVNLLLEAISDSPTSPLSSSSSSLLEEDPNDPEWTVLSSEKNTKQSLVLKFAKR</sequence>
<evidence type="ECO:0000256" key="1">
    <source>
        <dbReference type="SAM" id="MobiDB-lite"/>
    </source>
</evidence>
<feature type="region of interest" description="Disordered" evidence="1">
    <location>
        <begin position="1083"/>
        <end position="1115"/>
    </location>
</feature>
<reference evidence="4 5" key="1">
    <citation type="submission" date="2025-05" db="UniProtKB">
        <authorList>
            <consortium name="RefSeq"/>
        </authorList>
    </citation>
    <scope>IDENTIFICATION</scope>
    <source>
        <tissue evidence="4 5">Muscle</tissue>
    </source>
</reference>
<keyword evidence="3" id="KW-1185">Reference proteome</keyword>
<feature type="region of interest" description="Disordered" evidence="1">
    <location>
        <begin position="1"/>
        <end position="37"/>
    </location>
</feature>